<dbReference type="EMBL" id="CAJVQC010074353">
    <property type="protein sequence ID" value="CAG8812981.1"/>
    <property type="molecule type" value="Genomic_DNA"/>
</dbReference>
<sequence length="382" mass="44004">LEDEDEVELGLKKRAKSRTVLLTYLHKLCMGIEKPYKPKNLDELNDKIKNYMTEKELLQKQLDEMKNLSEEQRKALQKEIANLQEQIALQTQQFLQKKGWFQKAGAVIGEGVDNTIEVAGKVIGVVGEAVGNTVERVLIRPIDNIVMPKTIIANFGEWFDGLNLFDDKEERESEVGIKWRGLSVSAPLKEKIYIFRDESVAPQGELKLENFPYLNIVCNVNITSVDFLRTLPRPEKLKSLEIKGNNIQPTTLDFLRPFVNLERLDISEMSGGNPRQRKTHSQFYGSLEPLKASIRKDCFWCKPASRPEAKSKKIYEAVKNDERFFSKRDERSLSERIDDYIRRGQKRREGRESEQPSSSSPPRQNPENSEGENHQPDKTPEK</sequence>
<keyword evidence="2" id="KW-1185">Reference proteome</keyword>
<feature type="non-terminal residue" evidence="1">
    <location>
        <position position="1"/>
    </location>
</feature>
<evidence type="ECO:0000313" key="1">
    <source>
        <dbReference type="EMBL" id="CAG8812981.1"/>
    </source>
</evidence>
<dbReference type="Proteomes" id="UP000789920">
    <property type="component" value="Unassembled WGS sequence"/>
</dbReference>
<proteinExistence type="predicted"/>
<name>A0ACA9RV83_9GLOM</name>
<accession>A0ACA9RV83</accession>
<evidence type="ECO:0000313" key="2">
    <source>
        <dbReference type="Proteomes" id="UP000789920"/>
    </source>
</evidence>
<reference evidence="1" key="1">
    <citation type="submission" date="2021-06" db="EMBL/GenBank/DDBJ databases">
        <authorList>
            <person name="Kallberg Y."/>
            <person name="Tangrot J."/>
            <person name="Rosling A."/>
        </authorList>
    </citation>
    <scope>NUCLEOTIDE SEQUENCE</scope>
    <source>
        <strain evidence="1">MA461A</strain>
    </source>
</reference>
<protein>
    <submittedName>
        <fullName evidence="1">11954_t:CDS:1</fullName>
    </submittedName>
</protein>
<comment type="caution">
    <text evidence="1">The sequence shown here is derived from an EMBL/GenBank/DDBJ whole genome shotgun (WGS) entry which is preliminary data.</text>
</comment>
<gene>
    <name evidence="1" type="ORF">RPERSI_LOCUS23657</name>
</gene>
<organism evidence="1 2">
    <name type="scientific">Racocetra persica</name>
    <dbReference type="NCBI Taxonomy" id="160502"/>
    <lineage>
        <taxon>Eukaryota</taxon>
        <taxon>Fungi</taxon>
        <taxon>Fungi incertae sedis</taxon>
        <taxon>Mucoromycota</taxon>
        <taxon>Glomeromycotina</taxon>
        <taxon>Glomeromycetes</taxon>
        <taxon>Diversisporales</taxon>
        <taxon>Gigasporaceae</taxon>
        <taxon>Racocetra</taxon>
    </lineage>
</organism>
<feature type="non-terminal residue" evidence="1">
    <location>
        <position position="382"/>
    </location>
</feature>